<evidence type="ECO:0000313" key="3">
    <source>
        <dbReference type="Proteomes" id="UP000320048"/>
    </source>
</evidence>
<evidence type="ECO:0008006" key="4">
    <source>
        <dbReference type="Google" id="ProtNLM"/>
    </source>
</evidence>
<feature type="region of interest" description="Disordered" evidence="1">
    <location>
        <begin position="1"/>
        <end position="20"/>
    </location>
</feature>
<gene>
    <name evidence="2" type="ORF">E6H04_02365</name>
</gene>
<evidence type="ECO:0000256" key="1">
    <source>
        <dbReference type="SAM" id="MobiDB-lite"/>
    </source>
</evidence>
<protein>
    <recommendedName>
        <fullName evidence="4">RNA chaperone Hfq</fullName>
    </recommendedName>
</protein>
<organism evidence="2 3">
    <name type="scientific">Candidatus Segetimicrobium genomatis</name>
    <dbReference type="NCBI Taxonomy" id="2569760"/>
    <lineage>
        <taxon>Bacteria</taxon>
        <taxon>Bacillati</taxon>
        <taxon>Candidatus Sysuimicrobiota</taxon>
        <taxon>Candidatus Sysuimicrobiia</taxon>
        <taxon>Candidatus Sysuimicrobiales</taxon>
        <taxon>Candidatus Segetimicrobiaceae</taxon>
        <taxon>Candidatus Segetimicrobium</taxon>
    </lineage>
</organism>
<dbReference type="Proteomes" id="UP000320048">
    <property type="component" value="Unassembled WGS sequence"/>
</dbReference>
<reference evidence="2 3" key="1">
    <citation type="journal article" date="2019" name="Nat. Microbiol.">
        <title>Mediterranean grassland soil C-N compound turnover is dependent on rainfall and depth, and is mediated by genomically divergent microorganisms.</title>
        <authorList>
            <person name="Diamond S."/>
            <person name="Andeer P.F."/>
            <person name="Li Z."/>
            <person name="Crits-Christoph A."/>
            <person name="Burstein D."/>
            <person name="Anantharaman K."/>
            <person name="Lane K.R."/>
            <person name="Thomas B.C."/>
            <person name="Pan C."/>
            <person name="Northen T.R."/>
            <person name="Banfield J.F."/>
        </authorList>
    </citation>
    <scope>NUCLEOTIDE SEQUENCE [LARGE SCALE GENOMIC DNA]</scope>
    <source>
        <strain evidence="2">NP_7</strain>
    </source>
</reference>
<accession>A0A537JJK9</accession>
<dbReference type="InterPro" id="IPR010920">
    <property type="entry name" value="LSM_dom_sf"/>
</dbReference>
<name>A0A537JJK9_9BACT</name>
<dbReference type="Gene3D" id="2.30.30.100">
    <property type="match status" value="1"/>
</dbReference>
<proteinExistence type="predicted"/>
<feature type="region of interest" description="Disordered" evidence="1">
    <location>
        <begin position="175"/>
        <end position="196"/>
    </location>
</feature>
<dbReference type="SUPFAM" id="SSF50182">
    <property type="entry name" value="Sm-like ribonucleoproteins"/>
    <property type="match status" value="1"/>
</dbReference>
<sequence length="268" mass="28250">MQVAWEGGGDQRVGTGQAGGPVGPAHRLRALAAATIDAVRAVVEPAYRRIAVQQVSHTTCMGHPLVLVGITASSSRGQEMLAGAAFEREGTPAAVIAALDAATKWLLQGPVDESGETAPGDRRARLEAMRHFARSESGAHPVPLALPAEAPPAPAPPAVMNPDVLEDLQEIRPEQKGGAAMATHHEGPRGGVASPRPARQTIEEEFYRPLIEARTPVHIRCRDGYEIAYAVLQDVGTYTLLVEAGGATELLYKHAIISIRPRTPSSGA</sequence>
<dbReference type="EMBL" id="VBAO01000062">
    <property type="protein sequence ID" value="TMI83733.1"/>
    <property type="molecule type" value="Genomic_DNA"/>
</dbReference>
<dbReference type="AlphaFoldDB" id="A0A537JJK9"/>
<evidence type="ECO:0000313" key="2">
    <source>
        <dbReference type="EMBL" id="TMI83733.1"/>
    </source>
</evidence>
<comment type="caution">
    <text evidence="2">The sequence shown here is derived from an EMBL/GenBank/DDBJ whole genome shotgun (WGS) entry which is preliminary data.</text>
</comment>